<keyword evidence="3" id="KW-1185">Reference proteome</keyword>
<reference evidence="2" key="1">
    <citation type="submission" date="2023-08" db="EMBL/GenBank/DDBJ databases">
        <authorList>
            <person name="Alioto T."/>
            <person name="Alioto T."/>
            <person name="Gomez Garrido J."/>
        </authorList>
    </citation>
    <scope>NUCLEOTIDE SEQUENCE</scope>
</reference>
<evidence type="ECO:0000313" key="3">
    <source>
        <dbReference type="Proteomes" id="UP001162480"/>
    </source>
</evidence>
<evidence type="ECO:0000313" key="2">
    <source>
        <dbReference type="EMBL" id="CAI9717411.1"/>
    </source>
</evidence>
<sequence>MHIPGATFSHLRTVECEEFETFKEACITLRLIDNDNELQDTLTEVATYQMPRQLLNMLAIICLFNQLVNALHLWNENKEFMIEFMLRNDNTTAENIALHLRNAIFGENGLHCSMLGLPEPVGEPPKNKNNTEQRIVNPNLLNIE</sequence>
<organism evidence="2 3">
    <name type="scientific">Octopus vulgaris</name>
    <name type="common">Common octopus</name>
    <dbReference type="NCBI Taxonomy" id="6645"/>
    <lineage>
        <taxon>Eukaryota</taxon>
        <taxon>Metazoa</taxon>
        <taxon>Spiralia</taxon>
        <taxon>Lophotrochozoa</taxon>
        <taxon>Mollusca</taxon>
        <taxon>Cephalopoda</taxon>
        <taxon>Coleoidea</taxon>
        <taxon>Octopodiformes</taxon>
        <taxon>Octopoda</taxon>
        <taxon>Incirrata</taxon>
        <taxon>Octopodidae</taxon>
        <taxon>Octopus</taxon>
    </lineage>
</organism>
<gene>
    <name evidence="2" type="ORF">OCTVUL_1B001789</name>
</gene>
<dbReference type="EMBL" id="OX597815">
    <property type="protein sequence ID" value="CAI9717411.1"/>
    <property type="molecule type" value="Genomic_DNA"/>
</dbReference>
<evidence type="ECO:0000256" key="1">
    <source>
        <dbReference type="SAM" id="MobiDB-lite"/>
    </source>
</evidence>
<accession>A0AA36EX12</accession>
<protein>
    <submittedName>
        <fullName evidence="2">Uncharacterized protein</fullName>
    </submittedName>
</protein>
<dbReference type="Proteomes" id="UP001162480">
    <property type="component" value="Chromosome 2"/>
</dbReference>
<name>A0AA36EX12_OCTVU</name>
<feature type="region of interest" description="Disordered" evidence="1">
    <location>
        <begin position="122"/>
        <end position="144"/>
    </location>
</feature>
<feature type="compositionally biased region" description="Polar residues" evidence="1">
    <location>
        <begin position="132"/>
        <end position="144"/>
    </location>
</feature>
<proteinExistence type="predicted"/>
<dbReference type="AlphaFoldDB" id="A0AA36EX12"/>